<dbReference type="HAMAP" id="MF_01102">
    <property type="entry name" value="MnmC"/>
    <property type="match status" value="1"/>
</dbReference>
<dbReference type="Gene3D" id="3.30.9.10">
    <property type="entry name" value="D-Amino Acid Oxidase, subunit A, domain 2"/>
    <property type="match status" value="1"/>
</dbReference>
<feature type="domain" description="FAD dependent oxidoreductase" evidence="11">
    <location>
        <begin position="273"/>
        <end position="629"/>
    </location>
</feature>
<comment type="subcellular location">
    <subcellularLocation>
        <location evidence="10">Cytoplasm</location>
    </subcellularLocation>
</comment>
<evidence type="ECO:0000256" key="5">
    <source>
        <dbReference type="ARBA" id="ARBA00022691"/>
    </source>
</evidence>
<keyword evidence="7 10" id="KW-0274">FAD</keyword>
<dbReference type="InterPro" id="IPR006076">
    <property type="entry name" value="FAD-dep_OxRdtase"/>
</dbReference>
<dbReference type="InterPro" id="IPR017610">
    <property type="entry name" value="tRNA_S-uridine_synth_MnmC_C"/>
</dbReference>
<dbReference type="EC" id="2.1.1.61" evidence="10"/>
<keyword evidence="8 10" id="KW-0560">Oxidoreductase</keyword>
<dbReference type="PANTHER" id="PTHR39963:SF1">
    <property type="entry name" value="MNMC-LIKE METHYLTRANSFERASE DOMAIN-CONTAINING PROTEIN"/>
    <property type="match status" value="1"/>
</dbReference>
<organism evidence="13 14">
    <name type="scientific">Saezia sanguinis</name>
    <dbReference type="NCBI Taxonomy" id="1965230"/>
    <lineage>
        <taxon>Bacteria</taxon>
        <taxon>Pseudomonadati</taxon>
        <taxon>Pseudomonadota</taxon>
        <taxon>Betaproteobacteria</taxon>
        <taxon>Burkholderiales</taxon>
        <taxon>Saeziaceae</taxon>
        <taxon>Saezia</taxon>
    </lineage>
</organism>
<dbReference type="GO" id="GO:0032259">
    <property type="term" value="P:methylation"/>
    <property type="evidence" value="ECO:0007669"/>
    <property type="project" value="UniProtKB-KW"/>
</dbReference>
<comment type="catalytic activity">
    <reaction evidence="10">
        <text>5-aminomethyl-2-thiouridine(34) in tRNA + S-adenosyl-L-methionine = 5-methylaminomethyl-2-thiouridine(34) in tRNA + S-adenosyl-L-homocysteine + H(+)</text>
        <dbReference type="Rhea" id="RHEA:19569"/>
        <dbReference type="Rhea" id="RHEA-COMP:10195"/>
        <dbReference type="Rhea" id="RHEA-COMP:10197"/>
        <dbReference type="ChEBI" id="CHEBI:15378"/>
        <dbReference type="ChEBI" id="CHEBI:57856"/>
        <dbReference type="ChEBI" id="CHEBI:59789"/>
        <dbReference type="ChEBI" id="CHEBI:74454"/>
        <dbReference type="ChEBI" id="CHEBI:74455"/>
        <dbReference type="EC" id="2.1.1.61"/>
    </reaction>
</comment>
<comment type="caution">
    <text evidence="13">The sequence shown here is derived from an EMBL/GenBank/DDBJ whole genome shotgun (WGS) entry which is preliminary data.</text>
</comment>
<name>A0A433SG21_9BURK</name>
<dbReference type="InterPro" id="IPR047785">
    <property type="entry name" value="tRNA_MNMC2"/>
</dbReference>
<dbReference type="GO" id="GO:0050660">
    <property type="term" value="F:flavin adenine dinucleotide binding"/>
    <property type="evidence" value="ECO:0007669"/>
    <property type="project" value="UniProtKB-UniRule"/>
</dbReference>
<dbReference type="OrthoDB" id="9786494at2"/>
<comment type="similarity">
    <text evidence="10">In the N-terminal section; belongs to the methyltransferase superfamily. tRNA (mnm(5)s(2)U34)-methyltransferase family.</text>
</comment>
<evidence type="ECO:0000259" key="12">
    <source>
        <dbReference type="Pfam" id="PF05430"/>
    </source>
</evidence>
<evidence type="ECO:0000256" key="9">
    <source>
        <dbReference type="ARBA" id="ARBA00023268"/>
    </source>
</evidence>
<protein>
    <recommendedName>
        <fullName evidence="10">tRNA 5-methylaminomethyl-2-thiouridine biosynthesis bifunctional protein MnmC</fullName>
        <shortName evidence="10">tRNA mnm(5)s(2)U biosynthesis bifunctional protein</shortName>
    </recommendedName>
    <domain>
        <recommendedName>
            <fullName evidence="10">tRNA (mnm(5)s(2)U34)-methyltransferase</fullName>
            <ecNumber evidence="10">2.1.1.61</ecNumber>
        </recommendedName>
    </domain>
    <domain>
        <recommendedName>
            <fullName evidence="10">FAD-dependent cmnm(5)s(2)U34 oxidoreductase</fullName>
            <ecNumber evidence="10">1.5.-.-</ecNumber>
        </recommendedName>
    </domain>
</protein>
<comment type="function">
    <text evidence="10">Catalyzes the last two steps in the biosynthesis of 5-methylaminomethyl-2-thiouridine (mnm(5)s(2)U) at the wobble position (U34) in tRNA. Catalyzes the FAD-dependent demodification of cmnm(5)s(2)U34 to nm(5)s(2)U34, followed by the transfer of a methyl group from S-adenosyl-L-methionine to nm(5)s(2)U34, to form mnm(5)s(2)U34.</text>
</comment>
<keyword evidence="3 10" id="KW-0285">Flavoprotein</keyword>
<feature type="domain" description="MnmC-like methyltransferase" evidence="12">
    <location>
        <begin position="125"/>
        <end position="250"/>
    </location>
</feature>
<dbReference type="EC" id="1.5.-.-" evidence="10"/>
<dbReference type="Gene3D" id="3.40.50.150">
    <property type="entry name" value="Vaccinia Virus protein VP39"/>
    <property type="match status" value="1"/>
</dbReference>
<dbReference type="NCBIfam" id="NF033855">
    <property type="entry name" value="tRNA_MNMC2"/>
    <property type="match status" value="1"/>
</dbReference>
<comment type="similarity">
    <text evidence="10">In the C-terminal section; belongs to the DAO family.</text>
</comment>
<dbReference type="EMBL" id="PQSP01000001">
    <property type="protein sequence ID" value="RUS67683.1"/>
    <property type="molecule type" value="Genomic_DNA"/>
</dbReference>
<comment type="cofactor">
    <cofactor evidence="10">
        <name>FAD</name>
        <dbReference type="ChEBI" id="CHEBI:57692"/>
    </cofactor>
</comment>
<evidence type="ECO:0000313" key="13">
    <source>
        <dbReference type="EMBL" id="RUS67683.1"/>
    </source>
</evidence>
<dbReference type="InterPro" id="IPR029063">
    <property type="entry name" value="SAM-dependent_MTases_sf"/>
</dbReference>
<keyword evidence="5 10" id="KW-0949">S-adenosyl-L-methionine</keyword>
<feature type="region of interest" description="FAD-dependent cmnm(5)s(2)U34 oxidoreductase" evidence="10">
    <location>
        <begin position="276"/>
        <end position="666"/>
    </location>
</feature>
<evidence type="ECO:0000256" key="10">
    <source>
        <dbReference type="HAMAP-Rule" id="MF_01102"/>
    </source>
</evidence>
<dbReference type="InterPro" id="IPR023032">
    <property type="entry name" value="tRNA_MAMT_biosynth_bifunc_MnmC"/>
</dbReference>
<evidence type="ECO:0000259" key="11">
    <source>
        <dbReference type="Pfam" id="PF01266"/>
    </source>
</evidence>
<reference evidence="13 14" key="1">
    <citation type="submission" date="2018-01" db="EMBL/GenBank/DDBJ databases">
        <title>Saezia sanguinis gen. nov., sp. nov., in the order Burkholderiales isolated from human blood.</title>
        <authorList>
            <person name="Medina-Pascual M.J."/>
            <person name="Valdezate S."/>
            <person name="Monzon S."/>
            <person name="Cuesta I."/>
            <person name="Carrasco G."/>
            <person name="Villalon P."/>
            <person name="Saez-Nieto J.A."/>
        </authorList>
    </citation>
    <scope>NUCLEOTIDE SEQUENCE [LARGE SCALE GENOMIC DNA]</scope>
    <source>
        <strain evidence="13 14">CNM695-12</strain>
    </source>
</reference>
<keyword evidence="14" id="KW-1185">Reference proteome</keyword>
<dbReference type="GO" id="GO:0016645">
    <property type="term" value="F:oxidoreductase activity, acting on the CH-NH group of donors"/>
    <property type="evidence" value="ECO:0007669"/>
    <property type="project" value="InterPro"/>
</dbReference>
<evidence type="ECO:0000256" key="1">
    <source>
        <dbReference type="ARBA" id="ARBA00022490"/>
    </source>
</evidence>
<evidence type="ECO:0000256" key="8">
    <source>
        <dbReference type="ARBA" id="ARBA00023002"/>
    </source>
</evidence>
<evidence type="ECO:0000313" key="14">
    <source>
        <dbReference type="Proteomes" id="UP000286947"/>
    </source>
</evidence>
<dbReference type="Pfam" id="PF05430">
    <property type="entry name" value="Methyltransf_30"/>
    <property type="match status" value="1"/>
</dbReference>
<dbReference type="GO" id="GO:0002097">
    <property type="term" value="P:tRNA wobble base modification"/>
    <property type="evidence" value="ECO:0007669"/>
    <property type="project" value="UniProtKB-UniRule"/>
</dbReference>
<proteinExistence type="inferred from homology"/>
<feature type="region of interest" description="tRNA (mnm(5)s(2)U34)-methyltransferase" evidence="10">
    <location>
        <begin position="1"/>
        <end position="251"/>
    </location>
</feature>
<dbReference type="GO" id="GO:0004808">
    <property type="term" value="F:tRNA (5-methylaminomethyl-2-thiouridylate)(34)-methyltransferase activity"/>
    <property type="evidence" value="ECO:0007669"/>
    <property type="project" value="UniProtKB-EC"/>
</dbReference>
<dbReference type="Proteomes" id="UP000286947">
    <property type="component" value="Unassembled WGS sequence"/>
</dbReference>
<keyword evidence="4 10" id="KW-0808">Transferase</keyword>
<evidence type="ECO:0000256" key="7">
    <source>
        <dbReference type="ARBA" id="ARBA00022827"/>
    </source>
</evidence>
<dbReference type="NCBIfam" id="TIGR03197">
    <property type="entry name" value="MnmC_Cterm"/>
    <property type="match status" value="1"/>
</dbReference>
<dbReference type="PANTHER" id="PTHR39963">
    <property type="entry name" value="SLL0983 PROTEIN"/>
    <property type="match status" value="1"/>
</dbReference>
<dbReference type="Gene3D" id="3.50.50.60">
    <property type="entry name" value="FAD/NAD(P)-binding domain"/>
    <property type="match status" value="1"/>
</dbReference>
<gene>
    <name evidence="10 13" type="primary">mnmC</name>
    <name evidence="13" type="ORF">CUZ56_00159</name>
</gene>
<dbReference type="InterPro" id="IPR036188">
    <property type="entry name" value="FAD/NAD-bd_sf"/>
</dbReference>
<evidence type="ECO:0000256" key="2">
    <source>
        <dbReference type="ARBA" id="ARBA00022603"/>
    </source>
</evidence>
<evidence type="ECO:0000256" key="6">
    <source>
        <dbReference type="ARBA" id="ARBA00022694"/>
    </source>
</evidence>
<keyword evidence="2 10" id="KW-0489">Methyltransferase</keyword>
<accession>A0A433SG21</accession>
<sequence>MATSLHYAMLTLNHMAMNAPNTSPVTWTPQGHPHSEQFDDIYHSVSGALPQAQHVFLNGCGLPEQWQQKPVVTILETGFGLGLNFLATWLCWKNNPGQCRRLHFVSVEAYPVSPQDIIQSVAHIPELQALGQRLAQQYPLPLPGLHRIEFDEGESGQIILTLAIGNAQELLKQLYLSADAIYLDGFSPAKNPDLWSPEIMKALARLAHPGTRIATWSVAGHVRRHLASAGFQTERRPGLPPKKECLTGSYQPHAISRRKPSTQAGITTAQREAIVIGAGIAGASACWSLARRGWKVRLIDKASGPAQGASGLPIGLGLPHISSDDALLSRLTRAGAAWMKYLITACKLPPAYWSDAPVEQIVECAEDARIPQSWGNLGQMLFSPATTDENQPCRRFHHGMRVEGPALINALLAHTPGIEYQWNTTVTALERTQAGSWQLRDQHGQICAQSPHVVVAAAMGSLPLCKLENDRITPNRGQITLGLENAAAPASLPDARTGNGHFLLPLRADAGWSWSMGSTFQHDCQTLDVLPASHQENFEKLRNLSPQAAHALQPQFEQQQLNAFVEVRCTSADHMPMVGAVPDWNALAALDARRVMNTEIPVLPGLYVLTALGSRGLSAGALCAELLASMMCREPWPLPQQLVQALLPARFTLRQKRQATSAEGEA</sequence>
<dbReference type="Pfam" id="PF01266">
    <property type="entry name" value="DAO"/>
    <property type="match status" value="1"/>
</dbReference>
<keyword evidence="9 10" id="KW-0511">Multifunctional enzyme</keyword>
<keyword evidence="1 10" id="KW-0963">Cytoplasm</keyword>
<keyword evidence="6 10" id="KW-0819">tRNA processing</keyword>
<dbReference type="GO" id="GO:0005737">
    <property type="term" value="C:cytoplasm"/>
    <property type="evidence" value="ECO:0007669"/>
    <property type="project" value="UniProtKB-SubCell"/>
</dbReference>
<dbReference type="AlphaFoldDB" id="A0A433SG21"/>
<evidence type="ECO:0000256" key="4">
    <source>
        <dbReference type="ARBA" id="ARBA00022679"/>
    </source>
</evidence>
<dbReference type="InterPro" id="IPR008471">
    <property type="entry name" value="MnmC-like_methylTransf"/>
</dbReference>
<evidence type="ECO:0000256" key="3">
    <source>
        <dbReference type="ARBA" id="ARBA00022630"/>
    </source>
</evidence>
<dbReference type="SUPFAM" id="SSF51905">
    <property type="entry name" value="FAD/NAD(P)-binding domain"/>
    <property type="match status" value="1"/>
</dbReference>